<evidence type="ECO:0000256" key="8">
    <source>
        <dbReference type="ARBA" id="ARBA00023014"/>
    </source>
</evidence>
<evidence type="ECO:0000256" key="5">
    <source>
        <dbReference type="ARBA" id="ARBA00022827"/>
    </source>
</evidence>
<dbReference type="PRINTS" id="PR00469">
    <property type="entry name" value="PNDRDTASEII"/>
</dbReference>
<keyword evidence="6" id="KW-0560">Oxidoreductase</keyword>
<name>A0A9D3MF79_ANGAN</name>
<evidence type="ECO:0000256" key="6">
    <source>
        <dbReference type="ARBA" id="ARBA00023002"/>
    </source>
</evidence>
<reference evidence="11" key="1">
    <citation type="submission" date="2021-01" db="EMBL/GenBank/DDBJ databases">
        <title>A chromosome-scale assembly of European eel, Anguilla anguilla.</title>
        <authorList>
            <person name="Henkel C."/>
            <person name="Jong-Raadsen S.A."/>
            <person name="Dufour S."/>
            <person name="Weltzien F.-A."/>
            <person name="Palstra A.P."/>
            <person name="Pelster B."/>
            <person name="Spaink H.P."/>
            <person name="Van Den Thillart G.E."/>
            <person name="Jansen H."/>
            <person name="Zahm M."/>
            <person name="Klopp C."/>
            <person name="Cedric C."/>
            <person name="Louis A."/>
            <person name="Berthelot C."/>
            <person name="Parey E."/>
            <person name="Roest Crollius H."/>
            <person name="Montfort J."/>
            <person name="Robinson-Rechavi M."/>
            <person name="Bucao C."/>
            <person name="Bouchez O."/>
            <person name="Gislard M."/>
            <person name="Lluch J."/>
            <person name="Milhes M."/>
            <person name="Lampietro C."/>
            <person name="Lopez Roques C."/>
            <person name="Donnadieu C."/>
            <person name="Braasch I."/>
            <person name="Desvignes T."/>
            <person name="Postlethwait J."/>
            <person name="Bobe J."/>
            <person name="Guiguen Y."/>
            <person name="Dirks R."/>
        </authorList>
    </citation>
    <scope>NUCLEOTIDE SEQUENCE</scope>
    <source>
        <strain evidence="11">Tag_6206</strain>
        <tissue evidence="11">Liver</tissue>
    </source>
</reference>
<proteinExistence type="inferred from homology"/>
<gene>
    <name evidence="11" type="ORF">ANANG_G00165850</name>
</gene>
<dbReference type="PANTHER" id="PTHR43557">
    <property type="entry name" value="APOPTOSIS-INDUCING FACTOR 1"/>
    <property type="match status" value="1"/>
</dbReference>
<dbReference type="AlphaFoldDB" id="A0A9D3MF79"/>
<feature type="compositionally biased region" description="Acidic residues" evidence="9">
    <location>
        <begin position="13"/>
        <end position="24"/>
    </location>
</feature>
<dbReference type="CDD" id="cd03478">
    <property type="entry name" value="Rieske_AIFL_N"/>
    <property type="match status" value="1"/>
</dbReference>
<dbReference type="SUPFAM" id="SSF51905">
    <property type="entry name" value="FAD/NAD(P)-binding domain"/>
    <property type="match status" value="1"/>
</dbReference>
<evidence type="ECO:0000256" key="1">
    <source>
        <dbReference type="ARBA" id="ARBA00006442"/>
    </source>
</evidence>
<dbReference type="Pfam" id="PF07992">
    <property type="entry name" value="Pyr_redox_2"/>
    <property type="match status" value="1"/>
</dbReference>
<accession>A0A9D3MF79</accession>
<dbReference type="PRINTS" id="PR00368">
    <property type="entry name" value="FADPNR"/>
</dbReference>
<keyword evidence="8" id="KW-0411">Iron-sulfur</keyword>
<keyword evidence="12" id="KW-1185">Reference proteome</keyword>
<dbReference type="GO" id="GO:0046872">
    <property type="term" value="F:metal ion binding"/>
    <property type="evidence" value="ECO:0007669"/>
    <property type="project" value="UniProtKB-KW"/>
</dbReference>
<dbReference type="InterPro" id="IPR028202">
    <property type="entry name" value="Reductase_C"/>
</dbReference>
<dbReference type="GO" id="GO:0016651">
    <property type="term" value="F:oxidoreductase activity, acting on NAD(P)H"/>
    <property type="evidence" value="ECO:0007669"/>
    <property type="project" value="TreeGrafter"/>
</dbReference>
<dbReference type="Gene3D" id="3.50.50.60">
    <property type="entry name" value="FAD/NAD(P)-binding domain"/>
    <property type="match status" value="2"/>
</dbReference>
<keyword evidence="5" id="KW-0274">FAD</keyword>
<dbReference type="PANTHER" id="PTHR43557:SF9">
    <property type="entry name" value="APOPTOSIS-INDUCING FACTOR 3-LIKE"/>
    <property type="match status" value="1"/>
</dbReference>
<feature type="compositionally biased region" description="Low complexity" evidence="9">
    <location>
        <begin position="1"/>
        <end position="10"/>
    </location>
</feature>
<dbReference type="GO" id="GO:0005737">
    <property type="term" value="C:cytoplasm"/>
    <property type="evidence" value="ECO:0007669"/>
    <property type="project" value="TreeGrafter"/>
</dbReference>
<comment type="caution">
    <text evidence="11">The sequence shown here is derived from an EMBL/GenBank/DDBJ whole genome shotgun (WGS) entry which is preliminary data.</text>
</comment>
<dbReference type="Pfam" id="PF14759">
    <property type="entry name" value="Reductase_C"/>
    <property type="match status" value="1"/>
</dbReference>
<dbReference type="EMBL" id="JAFIRN010000008">
    <property type="protein sequence ID" value="KAG5844748.1"/>
    <property type="molecule type" value="Genomic_DNA"/>
</dbReference>
<dbReference type="InterPro" id="IPR050446">
    <property type="entry name" value="FAD-oxidoreductase/Apoptosis"/>
</dbReference>
<dbReference type="SUPFAM" id="SSF50022">
    <property type="entry name" value="ISP domain"/>
    <property type="match status" value="1"/>
</dbReference>
<evidence type="ECO:0000256" key="3">
    <source>
        <dbReference type="ARBA" id="ARBA00022714"/>
    </source>
</evidence>
<dbReference type="SUPFAM" id="SSF55424">
    <property type="entry name" value="FAD/NAD-linked reductases, dimerisation (C-terminal) domain"/>
    <property type="match status" value="1"/>
</dbReference>
<evidence type="ECO:0000256" key="4">
    <source>
        <dbReference type="ARBA" id="ARBA00022723"/>
    </source>
</evidence>
<dbReference type="InterPro" id="IPR036922">
    <property type="entry name" value="Rieske_2Fe-2S_sf"/>
</dbReference>
<dbReference type="InterPro" id="IPR023753">
    <property type="entry name" value="FAD/NAD-binding_dom"/>
</dbReference>
<dbReference type="InterPro" id="IPR036188">
    <property type="entry name" value="FAD/NAD-bd_sf"/>
</dbReference>
<feature type="domain" description="Rieske" evidence="10">
    <location>
        <begin position="24"/>
        <end position="119"/>
    </location>
</feature>
<dbReference type="GO" id="GO:0051537">
    <property type="term" value="F:2 iron, 2 sulfur cluster binding"/>
    <property type="evidence" value="ECO:0007669"/>
    <property type="project" value="UniProtKB-KW"/>
</dbReference>
<evidence type="ECO:0000313" key="11">
    <source>
        <dbReference type="EMBL" id="KAG5844748.1"/>
    </source>
</evidence>
<dbReference type="FunFam" id="2.102.10.10:FF:000003">
    <property type="entry name" value="apoptosis-inducing factor 3 isoform X2"/>
    <property type="match status" value="1"/>
</dbReference>
<dbReference type="InterPro" id="IPR016156">
    <property type="entry name" value="FAD/NAD-linked_Rdtase_dimer_sf"/>
</dbReference>
<dbReference type="Gene3D" id="3.30.390.30">
    <property type="match status" value="1"/>
</dbReference>
<dbReference type="Pfam" id="PF00355">
    <property type="entry name" value="Rieske"/>
    <property type="match status" value="1"/>
</dbReference>
<sequence length="542" mass="59633">MSGGLPTKTSPDPDPDSESEEVTEEVCLESELQDGEMMEVEVGHHNVLLVRSGGHYSAIGNQCTHYGAPLSKGALSGNRVRCPWHGACFNVKTGDLEEFPGLDCLPCHKVEVRNSKVFVSVNKQSLKQRKRVKEMGRRDPGVIHTMLLIGGGSASLVCAETLRQQNYGGRIVMVTSDDLLPYDKTTLSKVMNVQSDSILLRQMEFFLRHDIEVWLRKEAKALDTGSKTVTFSDGSWQSYDQLLISTGCRARKLDCAGADLQNVCLLQTPEDARRIHYSCFRKHVVIVGTSFIGGLLHDGRARSVTVIGSSELPYQKTLGPEIGRLTLQMLAAQAVKFFMNDSVLEIRGESGKVKEVLLKSGTVLPVDVLIVGIGVVPNSEFLQGSQVELDSKNFVPVDKCMRTSVPGVFCAGDLACFPLTMAQDRRVNIGHWQMAQAQGRIAALNMLNRETELSSVPFYWTVLLGNTIRYAGFGEGYTEMVLKGRFEDMKFLAFYIKDDVVVAVTGLNFDPAISQVAERLATGKAITKAMAESDDLSWLKLP</sequence>
<evidence type="ECO:0000256" key="7">
    <source>
        <dbReference type="ARBA" id="ARBA00023004"/>
    </source>
</evidence>
<evidence type="ECO:0000256" key="2">
    <source>
        <dbReference type="ARBA" id="ARBA00022630"/>
    </source>
</evidence>
<evidence type="ECO:0000256" key="9">
    <source>
        <dbReference type="SAM" id="MobiDB-lite"/>
    </source>
</evidence>
<dbReference type="PROSITE" id="PS51296">
    <property type="entry name" value="RIESKE"/>
    <property type="match status" value="1"/>
</dbReference>
<comment type="similarity">
    <text evidence="1">Belongs to the FAD-dependent oxidoreductase family.</text>
</comment>
<protein>
    <recommendedName>
        <fullName evidence="10">Rieske domain-containing protein</fullName>
    </recommendedName>
</protein>
<dbReference type="InterPro" id="IPR017941">
    <property type="entry name" value="Rieske_2Fe-2S"/>
</dbReference>
<keyword evidence="7" id="KW-0408">Iron</keyword>
<dbReference type="Gene3D" id="2.102.10.10">
    <property type="entry name" value="Rieske [2Fe-2S] iron-sulphur domain"/>
    <property type="match status" value="1"/>
</dbReference>
<evidence type="ECO:0000313" key="12">
    <source>
        <dbReference type="Proteomes" id="UP001044222"/>
    </source>
</evidence>
<dbReference type="Proteomes" id="UP001044222">
    <property type="component" value="Chromosome 8"/>
</dbReference>
<evidence type="ECO:0000259" key="10">
    <source>
        <dbReference type="PROSITE" id="PS51296"/>
    </source>
</evidence>
<keyword evidence="2" id="KW-0285">Flavoprotein</keyword>
<keyword evidence="4" id="KW-0479">Metal-binding</keyword>
<feature type="region of interest" description="Disordered" evidence="9">
    <location>
        <begin position="1"/>
        <end position="24"/>
    </location>
</feature>
<organism evidence="11 12">
    <name type="scientific">Anguilla anguilla</name>
    <name type="common">European freshwater eel</name>
    <name type="synonym">Muraena anguilla</name>
    <dbReference type="NCBI Taxonomy" id="7936"/>
    <lineage>
        <taxon>Eukaryota</taxon>
        <taxon>Metazoa</taxon>
        <taxon>Chordata</taxon>
        <taxon>Craniata</taxon>
        <taxon>Vertebrata</taxon>
        <taxon>Euteleostomi</taxon>
        <taxon>Actinopterygii</taxon>
        <taxon>Neopterygii</taxon>
        <taxon>Teleostei</taxon>
        <taxon>Anguilliformes</taxon>
        <taxon>Anguillidae</taxon>
        <taxon>Anguilla</taxon>
    </lineage>
</organism>
<keyword evidence="3" id="KW-0001">2Fe-2S</keyword>